<accession>I3EJ81</accession>
<dbReference type="InParanoid" id="I3EJ81"/>
<sequence length="108" mass="12116">MYSELTKDVLSKTGEVIVLGEVIVEEEDLLLQGKDGIKVPLVFTDEDVSLKHNLSDYEGEKVLIFGDVSNDSIQVIGHSSFKVPINEDLFSNTIQEMHKYPDIFDSKV</sequence>
<proteinExistence type="predicted"/>
<organism evidence="1 2">
    <name type="scientific">Nematocida parisii (strain ERTm3)</name>
    <name type="common">Nematode killer fungus</name>
    <dbReference type="NCBI Taxonomy" id="935791"/>
    <lineage>
        <taxon>Eukaryota</taxon>
        <taxon>Fungi</taxon>
        <taxon>Fungi incertae sedis</taxon>
        <taxon>Microsporidia</taxon>
        <taxon>Nematocida</taxon>
    </lineage>
</organism>
<dbReference type="Proteomes" id="UP000002872">
    <property type="component" value="Unassembled WGS sequence"/>
</dbReference>
<evidence type="ECO:0008006" key="3">
    <source>
        <dbReference type="Google" id="ProtNLM"/>
    </source>
</evidence>
<gene>
    <name evidence="1" type="ORF">NEQG_00048</name>
</gene>
<dbReference type="Gene3D" id="2.40.50.140">
    <property type="entry name" value="Nucleic acid-binding proteins"/>
    <property type="match status" value="1"/>
</dbReference>
<dbReference type="AlphaFoldDB" id="I3EJ81"/>
<dbReference type="VEuPathDB" id="MicrosporidiaDB:NEQG_00048"/>
<dbReference type="HOGENOM" id="CLU_2223924_0_0_1"/>
<keyword evidence="2" id="KW-1185">Reference proteome</keyword>
<dbReference type="EMBL" id="GL870876">
    <property type="protein sequence ID" value="EIJ89278.1"/>
    <property type="molecule type" value="Genomic_DNA"/>
</dbReference>
<dbReference type="InterPro" id="IPR012340">
    <property type="entry name" value="NA-bd_OB-fold"/>
</dbReference>
<dbReference type="OMA" id="GHSAFKT"/>
<evidence type="ECO:0000313" key="2">
    <source>
        <dbReference type="Proteomes" id="UP000002872"/>
    </source>
</evidence>
<protein>
    <recommendedName>
        <fullName evidence="3">Replication factor A protein 3</fullName>
    </recommendedName>
</protein>
<reference evidence="1" key="1">
    <citation type="submission" date="2011-01" db="EMBL/GenBank/DDBJ databases">
        <title>The Genome Sequence of Nematocida parisii strain ERTm3.</title>
        <authorList>
            <consortium name="The Broad Institute Genome Sequencing Platform"/>
            <consortium name="The Broad Institute Genome Sequencing Center for Infectious Disease"/>
            <person name="Cuomo C."/>
            <person name="Troemel E."/>
            <person name="Young S.K."/>
            <person name="Zeng Q."/>
            <person name="Gargeya S."/>
            <person name="Fitzgerald M."/>
            <person name="Haas B."/>
            <person name="Abouelleil A."/>
            <person name="Alvarado L."/>
            <person name="Arachchi H.M."/>
            <person name="Berlin A."/>
            <person name="Chapman S.B."/>
            <person name="Gearin G."/>
            <person name="Goldberg J."/>
            <person name="Griggs A."/>
            <person name="Gujja S."/>
            <person name="Hansen M."/>
            <person name="Heiman D."/>
            <person name="Howarth C."/>
            <person name="Larimer J."/>
            <person name="Lui A."/>
            <person name="MacDonald P.J.P."/>
            <person name="McCowen C."/>
            <person name="Montmayeur A."/>
            <person name="Murphy C."/>
            <person name="Neiman D."/>
            <person name="Pearson M."/>
            <person name="Priest M."/>
            <person name="Roberts A."/>
            <person name="Saif S."/>
            <person name="Shea T."/>
            <person name="Sisk P."/>
            <person name="Stolte C."/>
            <person name="Sykes S."/>
            <person name="Wortman J."/>
            <person name="Nusbaum C."/>
            <person name="Birren B."/>
        </authorList>
    </citation>
    <scope>NUCLEOTIDE SEQUENCE</scope>
    <source>
        <strain evidence="1">ERTm3</strain>
    </source>
</reference>
<evidence type="ECO:0000313" key="1">
    <source>
        <dbReference type="EMBL" id="EIJ89278.1"/>
    </source>
</evidence>
<name>I3EJ81_NEMP3</name>
<dbReference type="OrthoDB" id="2189477at2759"/>